<dbReference type="GO" id="GO:0043953">
    <property type="term" value="P:protein transport by the Tat complex"/>
    <property type="evidence" value="ECO:0007669"/>
    <property type="project" value="UniProtKB-UniRule"/>
</dbReference>
<dbReference type="Pfam" id="PF02416">
    <property type="entry name" value="TatA_B_E"/>
    <property type="match status" value="1"/>
</dbReference>
<keyword evidence="2 9" id="KW-0813">Transport</keyword>
<dbReference type="HAMAP" id="MF_00236">
    <property type="entry name" value="TatA_E"/>
    <property type="match status" value="1"/>
</dbReference>
<evidence type="ECO:0000256" key="8">
    <source>
        <dbReference type="ARBA" id="ARBA00023136"/>
    </source>
</evidence>
<comment type="subunit">
    <text evidence="9">Forms a complex with TatC.</text>
</comment>
<evidence type="ECO:0000256" key="5">
    <source>
        <dbReference type="ARBA" id="ARBA00022927"/>
    </source>
</evidence>
<proteinExistence type="inferred from homology"/>
<keyword evidence="5 9" id="KW-0653">Protein transport</keyword>
<dbReference type="AlphaFoldDB" id="E8R173"/>
<dbReference type="STRING" id="575540.Isop_0688"/>
<reference evidence="11 12" key="2">
    <citation type="journal article" date="2011" name="Stand. Genomic Sci.">
        <title>Complete genome sequence of Isosphaera pallida type strain (IS1B).</title>
        <authorList>
            <consortium name="US DOE Joint Genome Institute (JGI-PGF)"/>
            <person name="Goker M."/>
            <person name="Cleland D."/>
            <person name="Saunders E."/>
            <person name="Lapidus A."/>
            <person name="Nolan M."/>
            <person name="Lucas S."/>
            <person name="Hammon N."/>
            <person name="Deshpande S."/>
            <person name="Cheng J.F."/>
            <person name="Tapia R."/>
            <person name="Han C."/>
            <person name="Goodwin L."/>
            <person name="Pitluck S."/>
            <person name="Liolios K."/>
            <person name="Pagani I."/>
            <person name="Ivanova N."/>
            <person name="Mavromatis K."/>
            <person name="Pati A."/>
            <person name="Chen A."/>
            <person name="Palaniappan K."/>
            <person name="Land M."/>
            <person name="Hauser L."/>
            <person name="Chang Y.J."/>
            <person name="Jeffries C.D."/>
            <person name="Detter J.C."/>
            <person name="Beck B."/>
            <person name="Woyke T."/>
            <person name="Bristow J."/>
            <person name="Eisen J.A."/>
            <person name="Markowitz V."/>
            <person name="Hugenholtz P."/>
            <person name="Kyrpides N.C."/>
            <person name="Klenk H.P."/>
        </authorList>
    </citation>
    <scope>NUCLEOTIDE SEQUENCE [LARGE SCALE GENOMIC DNA]</scope>
    <source>
        <strain evidence="12">ATCC 43644 / DSM 9630 / IS1B</strain>
    </source>
</reference>
<dbReference type="PANTHER" id="PTHR42982">
    <property type="entry name" value="SEC-INDEPENDENT PROTEIN TRANSLOCASE PROTEIN TATA"/>
    <property type="match status" value="1"/>
</dbReference>
<keyword evidence="12" id="KW-1185">Reference proteome</keyword>
<dbReference type="InterPro" id="IPR003369">
    <property type="entry name" value="TatA/B/E"/>
</dbReference>
<evidence type="ECO:0000256" key="9">
    <source>
        <dbReference type="HAMAP-Rule" id="MF_00236"/>
    </source>
</evidence>
<comment type="function">
    <text evidence="9">Part of the twin-arginine translocation (Tat) system that transports large folded proteins containing a characteristic twin-arginine motif in their signal peptide across membranes. TatA could form the protein-conducting channel of the Tat system.</text>
</comment>
<evidence type="ECO:0000256" key="1">
    <source>
        <dbReference type="ARBA" id="ARBA00004162"/>
    </source>
</evidence>
<name>E8R173_ISOPI</name>
<sequence length="123" mass="12935">MPSLGGPEMLVVLVLAVLLFGKRLPEVGRSLGKGIVEFKKGVQGIEEEIHRATQITTPVSRHGYFEDRPVSSTSVSSPAPLSRSMEQVAVPKFEPPATRPSVSSSPESAGSSKTGGNSAGYLD</sequence>
<evidence type="ECO:0000256" key="10">
    <source>
        <dbReference type="SAM" id="MobiDB-lite"/>
    </source>
</evidence>
<dbReference type="Gene3D" id="1.20.5.3310">
    <property type="match status" value="1"/>
</dbReference>
<comment type="subcellular location">
    <subcellularLocation>
        <location evidence="9">Cell inner membrane</location>
        <topology evidence="9">Single-pass membrane protein</topology>
    </subcellularLocation>
    <subcellularLocation>
        <location evidence="1">Cell membrane</location>
        <topology evidence="1">Single-pass membrane protein</topology>
    </subcellularLocation>
</comment>
<dbReference type="KEGG" id="ipa:Isop_0688"/>
<evidence type="ECO:0000256" key="2">
    <source>
        <dbReference type="ARBA" id="ARBA00022448"/>
    </source>
</evidence>
<dbReference type="OrthoDB" id="282899at2"/>
<dbReference type="InterPro" id="IPR006312">
    <property type="entry name" value="TatA/E"/>
</dbReference>
<keyword evidence="6 9" id="KW-1133">Transmembrane helix</keyword>
<keyword evidence="3 9" id="KW-1003">Cell membrane</keyword>
<dbReference type="NCBIfam" id="TIGR01411">
    <property type="entry name" value="tatAE"/>
    <property type="match status" value="1"/>
</dbReference>
<keyword evidence="7 9" id="KW-0811">Translocation</keyword>
<evidence type="ECO:0000313" key="11">
    <source>
        <dbReference type="EMBL" id="ADV61279.1"/>
    </source>
</evidence>
<dbReference type="PANTHER" id="PTHR42982:SF1">
    <property type="entry name" value="SEC-INDEPENDENT PROTEIN TRANSLOCASE PROTEIN TATA"/>
    <property type="match status" value="1"/>
</dbReference>
<feature type="region of interest" description="Disordered" evidence="10">
    <location>
        <begin position="60"/>
        <end position="123"/>
    </location>
</feature>
<comment type="similarity">
    <text evidence="9">Belongs to the TatA/E family.</text>
</comment>
<gene>
    <name evidence="9" type="primary">tatA</name>
    <name evidence="11" type="ordered locus">Isop_0688</name>
</gene>
<dbReference type="InParanoid" id="E8R173"/>
<organism evidence="11 12">
    <name type="scientific">Isosphaera pallida (strain ATCC 43644 / DSM 9630 / IS1B)</name>
    <dbReference type="NCBI Taxonomy" id="575540"/>
    <lineage>
        <taxon>Bacteria</taxon>
        <taxon>Pseudomonadati</taxon>
        <taxon>Planctomycetota</taxon>
        <taxon>Planctomycetia</taxon>
        <taxon>Isosphaerales</taxon>
        <taxon>Isosphaeraceae</taxon>
        <taxon>Isosphaera</taxon>
    </lineage>
</organism>
<feature type="compositionally biased region" description="Low complexity" evidence="10">
    <location>
        <begin position="70"/>
        <end position="84"/>
    </location>
</feature>
<dbReference type="Proteomes" id="UP000008631">
    <property type="component" value="Chromosome"/>
</dbReference>
<keyword evidence="8 9" id="KW-0472">Membrane</keyword>
<dbReference type="GO" id="GO:0033281">
    <property type="term" value="C:TAT protein transport complex"/>
    <property type="evidence" value="ECO:0007669"/>
    <property type="project" value="UniProtKB-UniRule"/>
</dbReference>
<dbReference type="eggNOG" id="COG1826">
    <property type="taxonomic scope" value="Bacteria"/>
</dbReference>
<dbReference type="RefSeq" id="WP_013563568.1">
    <property type="nucleotide sequence ID" value="NC_014962.1"/>
</dbReference>
<dbReference type="GO" id="GO:0008320">
    <property type="term" value="F:protein transmembrane transporter activity"/>
    <property type="evidence" value="ECO:0007669"/>
    <property type="project" value="UniProtKB-UniRule"/>
</dbReference>
<keyword evidence="4 9" id="KW-0812">Transmembrane</keyword>
<reference key="1">
    <citation type="submission" date="2010-11" db="EMBL/GenBank/DDBJ databases">
        <title>The complete sequence of chromosome of Isophaera pallida ATCC 43644.</title>
        <authorList>
            <consortium name="US DOE Joint Genome Institute (JGI-PGF)"/>
            <person name="Lucas S."/>
            <person name="Copeland A."/>
            <person name="Lapidus A."/>
            <person name="Bruce D."/>
            <person name="Goodwin L."/>
            <person name="Pitluck S."/>
            <person name="Kyrpides N."/>
            <person name="Mavromatis K."/>
            <person name="Pagani I."/>
            <person name="Ivanova N."/>
            <person name="Saunders E."/>
            <person name="Brettin T."/>
            <person name="Detter J.C."/>
            <person name="Han C."/>
            <person name="Tapia R."/>
            <person name="Land M."/>
            <person name="Hauser L."/>
            <person name="Markowitz V."/>
            <person name="Cheng J.-F."/>
            <person name="Hugenholtz P."/>
            <person name="Woyke T."/>
            <person name="Wu D."/>
            <person name="Eisen J.A."/>
        </authorList>
    </citation>
    <scope>NUCLEOTIDE SEQUENCE</scope>
    <source>
        <strain>ATCC 43644</strain>
    </source>
</reference>
<feature type="compositionally biased region" description="Low complexity" evidence="10">
    <location>
        <begin position="101"/>
        <end position="112"/>
    </location>
</feature>
<evidence type="ECO:0000256" key="6">
    <source>
        <dbReference type="ARBA" id="ARBA00022989"/>
    </source>
</evidence>
<dbReference type="HOGENOM" id="CLU_086034_1_5_0"/>
<evidence type="ECO:0000256" key="3">
    <source>
        <dbReference type="ARBA" id="ARBA00022475"/>
    </source>
</evidence>
<evidence type="ECO:0000256" key="7">
    <source>
        <dbReference type="ARBA" id="ARBA00023010"/>
    </source>
</evidence>
<evidence type="ECO:0000256" key="4">
    <source>
        <dbReference type="ARBA" id="ARBA00022692"/>
    </source>
</evidence>
<keyword evidence="9" id="KW-0997">Cell inner membrane</keyword>
<accession>E8R173</accession>
<protein>
    <recommendedName>
        <fullName evidence="9">Sec-independent protein translocase protein TatA</fullName>
    </recommendedName>
</protein>
<dbReference type="EMBL" id="CP002353">
    <property type="protein sequence ID" value="ADV61279.1"/>
    <property type="molecule type" value="Genomic_DNA"/>
</dbReference>
<evidence type="ECO:0000313" key="12">
    <source>
        <dbReference type="Proteomes" id="UP000008631"/>
    </source>
</evidence>